<proteinExistence type="predicted"/>
<reference evidence="1" key="1">
    <citation type="submission" date="2022-04" db="EMBL/GenBank/DDBJ databases">
        <title>Genome of the entomopathogenic fungus Entomophthora muscae.</title>
        <authorList>
            <person name="Elya C."/>
            <person name="Lovett B.R."/>
            <person name="Lee E."/>
            <person name="Macias A.M."/>
            <person name="Hajek A.E."/>
            <person name="De Bivort B.L."/>
            <person name="Kasson M.T."/>
            <person name="De Fine Licht H.H."/>
            <person name="Stajich J.E."/>
        </authorList>
    </citation>
    <scope>NUCLEOTIDE SEQUENCE</scope>
    <source>
        <strain evidence="1">Berkeley</strain>
    </source>
</reference>
<protein>
    <submittedName>
        <fullName evidence="1">Uncharacterized protein</fullName>
    </submittedName>
</protein>
<evidence type="ECO:0000313" key="1">
    <source>
        <dbReference type="EMBL" id="KAJ9063130.1"/>
    </source>
</evidence>
<evidence type="ECO:0000313" key="2">
    <source>
        <dbReference type="Proteomes" id="UP001165960"/>
    </source>
</evidence>
<dbReference type="EMBL" id="QTSX02004978">
    <property type="protein sequence ID" value="KAJ9063130.1"/>
    <property type="molecule type" value="Genomic_DNA"/>
</dbReference>
<keyword evidence="2" id="KW-1185">Reference proteome</keyword>
<organism evidence="1 2">
    <name type="scientific">Entomophthora muscae</name>
    <dbReference type="NCBI Taxonomy" id="34485"/>
    <lineage>
        <taxon>Eukaryota</taxon>
        <taxon>Fungi</taxon>
        <taxon>Fungi incertae sedis</taxon>
        <taxon>Zoopagomycota</taxon>
        <taxon>Entomophthoromycotina</taxon>
        <taxon>Entomophthoromycetes</taxon>
        <taxon>Entomophthorales</taxon>
        <taxon>Entomophthoraceae</taxon>
        <taxon>Entomophthora</taxon>
    </lineage>
</organism>
<accession>A0ACC2SLB0</accession>
<comment type="caution">
    <text evidence="1">The sequence shown here is derived from an EMBL/GenBank/DDBJ whole genome shotgun (WGS) entry which is preliminary data.</text>
</comment>
<sequence length="134" mass="15095">MGTALELLSYSWAVSRQSMTLVGNLVLSGSKVVYHQRLHHMPEYIEWLLGVMYSVGGKTPEDYDQQESLLWECILLGLAFPYSIGANHINFLPVDNSPFLPFAFRWLPTVWIAYTAIAKVLIQLHLGLEAAVSQ</sequence>
<gene>
    <name evidence="1" type="ORF">DSO57_1003262</name>
</gene>
<name>A0ACC2SLB0_9FUNG</name>
<dbReference type="Proteomes" id="UP001165960">
    <property type="component" value="Unassembled WGS sequence"/>
</dbReference>